<feature type="transmembrane region" description="Helical" evidence="3">
    <location>
        <begin position="3020"/>
        <end position="3045"/>
    </location>
</feature>
<dbReference type="Pfam" id="PF00400">
    <property type="entry name" value="WD40"/>
    <property type="match status" value="1"/>
</dbReference>
<dbReference type="GO" id="GO:0043291">
    <property type="term" value="C:RAVE complex"/>
    <property type="evidence" value="ECO:0007669"/>
    <property type="project" value="TreeGrafter"/>
</dbReference>
<evidence type="ECO:0000313" key="5">
    <source>
        <dbReference type="EMBL" id="GMH22541.1"/>
    </source>
</evidence>
<dbReference type="EMBL" id="BSYO01000024">
    <property type="protein sequence ID" value="GMH22541.1"/>
    <property type="molecule type" value="Genomic_DNA"/>
</dbReference>
<dbReference type="SUPFAM" id="SSF50978">
    <property type="entry name" value="WD40 repeat-like"/>
    <property type="match status" value="1"/>
</dbReference>
<evidence type="ECO:0000313" key="6">
    <source>
        <dbReference type="Proteomes" id="UP001279734"/>
    </source>
</evidence>
<feature type="region of interest" description="Disordered" evidence="2">
    <location>
        <begin position="2637"/>
        <end position="2672"/>
    </location>
</feature>
<feature type="compositionally biased region" description="Polar residues" evidence="2">
    <location>
        <begin position="2035"/>
        <end position="2054"/>
    </location>
</feature>
<name>A0AAD3T4L2_NEPGR</name>
<keyword evidence="3" id="KW-0472">Membrane</keyword>
<dbReference type="SUPFAM" id="SSF50998">
    <property type="entry name" value="Quinoprotein alcohol dehydrogenase-like"/>
    <property type="match status" value="1"/>
</dbReference>
<accession>A0AAD3T4L2</accession>
<dbReference type="PROSITE" id="PS50294">
    <property type="entry name" value="WD_REPEATS_REGION"/>
    <property type="match status" value="1"/>
</dbReference>
<dbReference type="InterPro" id="IPR001680">
    <property type="entry name" value="WD40_rpt"/>
</dbReference>
<comment type="caution">
    <text evidence="5">The sequence shown here is derived from an EMBL/GenBank/DDBJ whole genome shotgun (WGS) entry which is preliminary data.</text>
</comment>
<keyword evidence="1" id="KW-0853">WD repeat</keyword>
<dbReference type="InterPro" id="IPR015943">
    <property type="entry name" value="WD40/YVTN_repeat-like_dom_sf"/>
</dbReference>
<sequence>MSGASDISISPSIVSVSDHLPLRLVKSETIPPAVNVSETRSTFDWLPDFGGYSWIAYGASSLLVISHFPSPLSPQETNIGPVFRQVLELCSHNSCDVTSVSWSPSMPSQGDLAAAAGNRIWLFTYSSAEGSFCWSQTALLGQSVKVEAIKWTGSGDGIIAGGIEVVLWKRNARSWEIAWKFGMRLAQTLVSTTWSIDGPSASGSYPSELHAEGLFLTTNAARNCVTVCHNVEKYGYAISELQHPQPVLAIQWRPSRGTHLSENVGYKTRHVLLTCCLDGTVRLWTEIGDGRVQKSTKDINGPKTSRRSFCVIAVIEINQALNGTLGTTIFVSWPIELGGIICSFEGPHRHFSPASYKHDKVGRCEWLIGLGPGTLVTFWAVHCLDDIAPMRPPRVTLWKRRELLGSTVRSFHDINQSNPLGTSSGFIKGAIAAVWRNQLFGPPVLCSLVQLSPCCSLGWSLLYNKTSAKIEDRSSNKSDTDSYLSHDSRGVLNIDGHTGKVLHVALHPCKCDIELAVSLDSNGLLLFWSISTSSNCISGFPTLNPSWKSLGKLILEDLSPCSVSLNWAPSWLDVDRILLIGHTQGIDCVIIRPCESKEEKILYHKLCTIPFSNGGPTCGPDKLSSIPLHSTCKKTFNFNHFMLIGLWIKDFQALSWIITLHSYDLSGSCSECNIDDRNNGEYCTWVFESEFADKRYSIVVNPCSSYLPDSSDDVTSVAVVNPSIVMPSLLQTLDTMNDFCPTNFAYHVATGHSDGRLRLWRSTLQKLSASRTLWELVGVLTAHQGPVTAIALADYGQKIAMICSASPNTVDMIFVWEPVYLAGVGCFALEDTINVNGHAVALSWLVLGTGQLFLGVCLQNELHVYAQRRMSGQSLLNMEKPSEASLWFCIAIADTLPAIFNFLWGPRGTTVVVHEKYFSVFSHWSFLTNEKTEDHHPQDNSSYCTSESAGGILPSMSAECEAGNLEKLSLAEGSKLCMYIPALMMEREQISSSVFSEGAQTKDAFCPKIGSMSMFEVAEKLCGPLPFYHPEVLWLSIFSGNWKRAHAAMQYLVESFASASAGGPISKKSCPSIRQIKLSNYLEGLVSTGEGAANRGFEWTRKENSVTLSSYSEKKQLHFGNNSVSDAWNNSSASSVSRSESSVFLETLEKLHALAVITDSQKAQTFAIVNLLHEISNSQSSSAYESLDEPGKRFWCSVRLQQLDFHRRCNRMPCTEELVIDSRMIAWAFHSDCQENLLSVVSPMEASWNEMRNMGIGFWFADAAQLRTKMEKLARFQYLKSKDPKACTLLYIALNRIQVLAGLFKISKDEKDKPLVGFLSRNFQEEKNKAAALKNAYVLMGRHQLELAISFFLLGGDTMSAVTVCAKTLGDEQLALVICRLVEGQGGPLERYLISKIILPSAIEKGDYWLCSVLEWVLGNYCQSLLILLDFQGDSHNRGSTHLFKHAASFDPNIGQYCQMLIAKNSLRNAVGEQNSTLLYRWAIVKTANVLNKCGFPLEALECLSSSSSTIGDAHQGVDEGNSEILTRILKLSSADSSNRVSGEVAFLLENQAKSDLAMQYISKLILEHPSWLNTTASNKASASFQEYDLYHYGAQLERFQEKFNFALAYVEQKFSLPPHLLLNKILVSLSNNGLLFLGCHILCGSASQDHFPKLSQTVSFILYQDQLKQLLDAAKELSYLVSRFVTACSIASSFSMLSLPNHDESVAKGHGFSHVLGFYMQGLSLLLYRIRAALLVFYDNSTKDLITLSFVVLDLCTYCVYMASAKLEWNLEALALLVQPLSISFADRHNCQTGIDNLREILCKIEELMGYKSLDNARCRSIKSTESIHCNRGRGKLSMIPEDEKWKIIEMYLWQHVSRSITNKINQLSDKLGNFCIPSNPAYESAAFPEHFDNQTLKPIHLTWVVLAESIGNTVAHISSYHARQLAIFLWLKVREGAPVPTLLWLEEFSQSQPRGVHEHLSSSSTGLGAVNAEASLLCSESLWNICSDPSLIIQVLARVGIELSEVTHWKPLRGWRDLYTRIIGESEKKETYNQESVSGRSSAASKTGSPALTESHIVHSQVDSDKKESDVLNNVVPFQNPREIYRRNGELFEALCINSVDQQAALASNRKGIIFFNWVDELPFGDQSNYIWSEVDWPRNGWAGTESTPLPTCVSPGLGLGNNKGLHLGLGGATIGAGSLARPGRHLTGGGAFGIPGYAGISASGLEWEIQEAFDNLVDLPATLESVIPKALASHPSRPFFLVGSSNTHIYLWEFGKDTAAATYGVLPAAEVPPPYALASVMALKFDSCGHRFANAASDGTVATWQLEVGGRSNVRPTESSLCFNGQALDVSYVAASGSVIAVAGYSSDGVNVVVWDTLAPPATSRASIMCHEGGACSIAVFDNNVGSSSVSPLIVSGGKGGDVGLHDFRYMATGKSKRHRHHYIVDRISDPLAVDVQSGLSHTVGDQNQNGMLWYIPKAHSGRITRICTIPDTSLFLTGSQDGDVKLWDAKRNSLVFHWPKLHEKHTFLQRSSHGFGGVARVAVTDIEVVSNGFLTCGGDGSVKLVQLKDFASFPWKRRESNLALANGNNESPCSGQKLVAGIERTRRNLSLCSFDAFSFHRTCVMAAAEARAALQRTANRCFVQEDAKRAPKLACCQPSPSSSKQVDAGPTNAADEPDHPSPNFGHERGLTFDQLNALEVEMETSGTCILNTSSKVGEVQPWTKESTDVVSHQNINTHLDEHSNASSTMKHPEVKCEDLNATKGKTDQDILEVKDMTDYYEFMERELIGSSVSKETGELSFNSDSPWIGAEKVPWWRITDKDKLASLVAQKSLHHIENCDLPPPQKMHVMGEPYRQARGFNWDGMAVFSQDFKTQSDAITGVSLGVSPNSAGVNHWTLAKEVELEDLSSKSTTYCAPTDKARIYDGDPSQAQLLEALCHSQTRAREAEKAAKQAYTEKEHVVQLFFRQATLLFAYKQWFKLLQLESLCLQIKDKDPKISTPFPILVPWTPFKPRKLPESWQKATKVKRRKHDIGKYAVAIAVGLSLVGAGLLLGWTVGWLLPTF</sequence>
<organism evidence="5 6">
    <name type="scientific">Nepenthes gracilis</name>
    <name type="common">Slender pitcher plant</name>
    <dbReference type="NCBI Taxonomy" id="150966"/>
    <lineage>
        <taxon>Eukaryota</taxon>
        <taxon>Viridiplantae</taxon>
        <taxon>Streptophyta</taxon>
        <taxon>Embryophyta</taxon>
        <taxon>Tracheophyta</taxon>
        <taxon>Spermatophyta</taxon>
        <taxon>Magnoliopsida</taxon>
        <taxon>eudicotyledons</taxon>
        <taxon>Gunneridae</taxon>
        <taxon>Pentapetalae</taxon>
        <taxon>Caryophyllales</taxon>
        <taxon>Nepenthaceae</taxon>
        <taxon>Nepenthes</taxon>
    </lineage>
</organism>
<dbReference type="Gene3D" id="2.130.10.10">
    <property type="entry name" value="YVTN repeat-like/Quinoprotein amine dehydrogenase"/>
    <property type="match status" value="4"/>
</dbReference>
<dbReference type="InterPro" id="IPR022033">
    <property type="entry name" value="Rav1p_C"/>
</dbReference>
<feature type="domain" description="RAVE complex protein Rav1 C-terminal" evidence="4">
    <location>
        <begin position="836"/>
        <end position="1438"/>
    </location>
</feature>
<keyword evidence="3" id="KW-1133">Transmembrane helix</keyword>
<dbReference type="PROSITE" id="PS50082">
    <property type="entry name" value="WD_REPEATS_2"/>
    <property type="match status" value="1"/>
</dbReference>
<dbReference type="PANTHER" id="PTHR13950">
    <property type="entry name" value="RABCONNECTIN-RELATED"/>
    <property type="match status" value="1"/>
</dbReference>
<keyword evidence="6" id="KW-1185">Reference proteome</keyword>
<keyword evidence="3" id="KW-0812">Transmembrane</keyword>
<dbReference type="GO" id="GO:0007035">
    <property type="term" value="P:vacuolar acidification"/>
    <property type="evidence" value="ECO:0007669"/>
    <property type="project" value="TreeGrafter"/>
</dbReference>
<feature type="repeat" description="WD" evidence="1">
    <location>
        <begin position="2460"/>
        <end position="2501"/>
    </location>
</feature>
<evidence type="ECO:0000259" key="4">
    <source>
        <dbReference type="Pfam" id="PF12234"/>
    </source>
</evidence>
<proteinExistence type="predicted"/>
<evidence type="ECO:0000256" key="1">
    <source>
        <dbReference type="PROSITE-ProRule" id="PRU00221"/>
    </source>
</evidence>
<dbReference type="InterPro" id="IPR036322">
    <property type="entry name" value="WD40_repeat_dom_sf"/>
</dbReference>
<dbReference type="InterPro" id="IPR011047">
    <property type="entry name" value="Quinoprotein_ADH-like_sf"/>
</dbReference>
<dbReference type="PANTHER" id="PTHR13950:SF9">
    <property type="entry name" value="RABCONNECTIN-3A"/>
    <property type="match status" value="1"/>
</dbReference>
<dbReference type="Proteomes" id="UP001279734">
    <property type="component" value="Unassembled WGS sequence"/>
</dbReference>
<reference evidence="5" key="1">
    <citation type="submission" date="2023-05" db="EMBL/GenBank/DDBJ databases">
        <title>Nepenthes gracilis genome sequencing.</title>
        <authorList>
            <person name="Fukushima K."/>
        </authorList>
    </citation>
    <scope>NUCLEOTIDE SEQUENCE</scope>
    <source>
        <strain evidence="5">SING2019-196</strain>
    </source>
</reference>
<protein>
    <recommendedName>
        <fullName evidence="4">RAVE complex protein Rav1 C-terminal domain-containing protein</fullName>
    </recommendedName>
</protein>
<dbReference type="Pfam" id="PF12234">
    <property type="entry name" value="Rav1p_C"/>
    <property type="match status" value="1"/>
</dbReference>
<dbReference type="InterPro" id="IPR052208">
    <property type="entry name" value="DmX-like/RAVE_component"/>
</dbReference>
<feature type="region of interest" description="Disordered" evidence="2">
    <location>
        <begin position="2032"/>
        <end position="2054"/>
    </location>
</feature>
<dbReference type="SMART" id="SM00320">
    <property type="entry name" value="WD40"/>
    <property type="match status" value="11"/>
</dbReference>
<evidence type="ECO:0000256" key="2">
    <source>
        <dbReference type="SAM" id="MobiDB-lite"/>
    </source>
</evidence>
<evidence type="ECO:0000256" key="3">
    <source>
        <dbReference type="SAM" id="Phobius"/>
    </source>
</evidence>
<gene>
    <name evidence="5" type="ORF">Nepgr_024384</name>
</gene>